<dbReference type="PANTHER" id="PTHR33387:SF3">
    <property type="entry name" value="DUF985 DOMAIN-CONTAINING PROTEIN"/>
    <property type="match status" value="1"/>
</dbReference>
<evidence type="ECO:0000313" key="2">
    <source>
        <dbReference type="EMBL" id="SDK44847.1"/>
    </source>
</evidence>
<dbReference type="CDD" id="cd06121">
    <property type="entry name" value="cupin_YML079wp"/>
    <property type="match status" value="1"/>
</dbReference>
<dbReference type="Pfam" id="PF06172">
    <property type="entry name" value="Cupin_5"/>
    <property type="match status" value="1"/>
</dbReference>
<feature type="domain" description="DUF985" evidence="1">
    <location>
        <begin position="3"/>
        <end position="142"/>
    </location>
</feature>
<protein>
    <recommendedName>
        <fullName evidence="1">DUF985 domain-containing protein</fullName>
    </recommendedName>
</protein>
<dbReference type="STRING" id="1075417.SAMN05421823_102756"/>
<keyword evidence="3" id="KW-1185">Reference proteome</keyword>
<dbReference type="OrthoDB" id="9798288at2"/>
<dbReference type="EMBL" id="FNFO01000002">
    <property type="protein sequence ID" value="SDK44847.1"/>
    <property type="molecule type" value="Genomic_DNA"/>
</dbReference>
<dbReference type="PANTHER" id="PTHR33387">
    <property type="entry name" value="RMLC-LIKE JELLY ROLL FOLD PROTEIN"/>
    <property type="match status" value="1"/>
</dbReference>
<evidence type="ECO:0000313" key="3">
    <source>
        <dbReference type="Proteomes" id="UP000198510"/>
    </source>
</evidence>
<dbReference type="AlphaFoldDB" id="A0A1G9BZI0"/>
<dbReference type="Gene3D" id="2.60.120.10">
    <property type="entry name" value="Jelly Rolls"/>
    <property type="match status" value="1"/>
</dbReference>
<reference evidence="2 3" key="1">
    <citation type="submission" date="2016-10" db="EMBL/GenBank/DDBJ databases">
        <authorList>
            <person name="de Groot N.N."/>
        </authorList>
    </citation>
    <scope>NUCLEOTIDE SEQUENCE [LARGE SCALE GENOMIC DNA]</scope>
    <source>
        <strain evidence="2 3">DSM 25186</strain>
    </source>
</reference>
<dbReference type="SUPFAM" id="SSF51182">
    <property type="entry name" value="RmlC-like cupins"/>
    <property type="match status" value="1"/>
</dbReference>
<dbReference type="InterPro" id="IPR009327">
    <property type="entry name" value="Cupin_DUF985"/>
</dbReference>
<dbReference type="InterPro" id="IPR014710">
    <property type="entry name" value="RmlC-like_jellyroll"/>
</dbReference>
<dbReference type="InterPro" id="IPR011051">
    <property type="entry name" value="RmlC_Cupin_sf"/>
</dbReference>
<dbReference type="Proteomes" id="UP000198510">
    <property type="component" value="Unassembled WGS sequence"/>
</dbReference>
<sequence>MESWIEQLGLQAHPEGGWYRELYRADESVAADALPARYGARRTFGTAIYYLLDNRTFSAFHRILSDEIWHFYAGDPLTLYVISPAGDIRTEKLGPKPMAGEQFQLVIPHGHWFAARVEPPGRYALLGCTVSPGFDFADFELAERAALLEQYPQHTNLIRALTRETA</sequence>
<dbReference type="InterPro" id="IPR039935">
    <property type="entry name" value="YML079W-like"/>
</dbReference>
<dbReference type="RefSeq" id="WP_089680662.1">
    <property type="nucleotide sequence ID" value="NZ_FNFO01000002.1"/>
</dbReference>
<proteinExistence type="predicted"/>
<gene>
    <name evidence="2" type="ORF">SAMN05421823_102756</name>
</gene>
<organism evidence="2 3">
    <name type="scientific">Catalinimonas alkaloidigena</name>
    <dbReference type="NCBI Taxonomy" id="1075417"/>
    <lineage>
        <taxon>Bacteria</taxon>
        <taxon>Pseudomonadati</taxon>
        <taxon>Bacteroidota</taxon>
        <taxon>Cytophagia</taxon>
        <taxon>Cytophagales</taxon>
        <taxon>Catalimonadaceae</taxon>
        <taxon>Catalinimonas</taxon>
    </lineage>
</organism>
<name>A0A1G9BZI0_9BACT</name>
<accession>A0A1G9BZI0</accession>
<evidence type="ECO:0000259" key="1">
    <source>
        <dbReference type="Pfam" id="PF06172"/>
    </source>
</evidence>